<gene>
    <name evidence="1" type="ORF">Pyn_13918</name>
</gene>
<evidence type="ECO:0000313" key="2">
    <source>
        <dbReference type="Proteomes" id="UP000250321"/>
    </source>
</evidence>
<keyword evidence="2" id="KW-1185">Reference proteome</keyword>
<accession>A0A314V0H9</accession>
<sequence length="75" mass="8322">MGTTPLDMRPFVICLGALGWARLLNFLSAALPDNNTHIISLRLHSLSKRLSDPSLLDLSSSSLHCFPIHNFWSCT</sequence>
<reference evidence="1 2" key="1">
    <citation type="submission" date="2018-02" db="EMBL/GenBank/DDBJ databases">
        <title>Draft genome of wild Prunus yedoensis var. nudiflora.</title>
        <authorList>
            <person name="Baek S."/>
            <person name="Kim J.-H."/>
            <person name="Choi K."/>
            <person name="Kim G.-B."/>
            <person name="Cho A."/>
            <person name="Jang H."/>
            <person name="Shin C.-H."/>
            <person name="Yu H.-J."/>
            <person name="Mun J.-H."/>
        </authorList>
    </citation>
    <scope>NUCLEOTIDE SEQUENCE [LARGE SCALE GENOMIC DNA]</scope>
    <source>
        <strain evidence="2">cv. Jeju island</strain>
        <tissue evidence="1">Leaf</tissue>
    </source>
</reference>
<dbReference type="Proteomes" id="UP000250321">
    <property type="component" value="Unassembled WGS sequence"/>
</dbReference>
<dbReference type="AlphaFoldDB" id="A0A314V0H9"/>
<comment type="caution">
    <text evidence="1">The sequence shown here is derived from an EMBL/GenBank/DDBJ whole genome shotgun (WGS) entry which is preliminary data.</text>
</comment>
<evidence type="ECO:0000313" key="1">
    <source>
        <dbReference type="EMBL" id="PQM42164.1"/>
    </source>
</evidence>
<dbReference type="EMBL" id="PJQY01002861">
    <property type="protein sequence ID" value="PQM42164.1"/>
    <property type="molecule type" value="Genomic_DNA"/>
</dbReference>
<proteinExistence type="predicted"/>
<organism evidence="1 2">
    <name type="scientific">Prunus yedoensis var. nudiflora</name>
    <dbReference type="NCBI Taxonomy" id="2094558"/>
    <lineage>
        <taxon>Eukaryota</taxon>
        <taxon>Viridiplantae</taxon>
        <taxon>Streptophyta</taxon>
        <taxon>Embryophyta</taxon>
        <taxon>Tracheophyta</taxon>
        <taxon>Spermatophyta</taxon>
        <taxon>Magnoliopsida</taxon>
        <taxon>eudicotyledons</taxon>
        <taxon>Gunneridae</taxon>
        <taxon>Pentapetalae</taxon>
        <taxon>rosids</taxon>
        <taxon>fabids</taxon>
        <taxon>Rosales</taxon>
        <taxon>Rosaceae</taxon>
        <taxon>Amygdaloideae</taxon>
        <taxon>Amygdaleae</taxon>
        <taxon>Prunus</taxon>
    </lineage>
</organism>
<name>A0A314V0H9_PRUYE</name>
<protein>
    <submittedName>
        <fullName evidence="1">Uncharacterized protein</fullName>
    </submittedName>
</protein>